<evidence type="ECO:0000313" key="3">
    <source>
        <dbReference type="EMBL" id="NEV12273.1"/>
    </source>
</evidence>
<name>A0A6P1C9N3_RHITR</name>
<dbReference type="GO" id="GO:0000271">
    <property type="term" value="P:polysaccharide biosynthetic process"/>
    <property type="evidence" value="ECO:0007669"/>
    <property type="project" value="TreeGrafter"/>
</dbReference>
<dbReference type="AlphaFoldDB" id="A0A6P1C9N3"/>
<reference evidence="3 4" key="1">
    <citation type="submission" date="2020-02" db="EMBL/GenBank/DDBJ databases">
        <title>Draft genome sequence of Rhizobium tropici.</title>
        <authorList>
            <person name="Khayi S."/>
            <person name="Jemo M."/>
        </authorList>
    </citation>
    <scope>NUCLEOTIDE SEQUENCE [LARGE SCALE GENOMIC DNA]</scope>
    <source>
        <strain evidence="3 4">A12</strain>
    </source>
</reference>
<comment type="caution">
    <text evidence="3">The sequence shown here is derived from an EMBL/GenBank/DDBJ whole genome shotgun (WGS) entry which is preliminary data.</text>
</comment>
<dbReference type="PANTHER" id="PTHR23028">
    <property type="entry name" value="ACETYLTRANSFERASE"/>
    <property type="match status" value="1"/>
</dbReference>
<feature type="transmembrane region" description="Helical" evidence="1">
    <location>
        <begin position="338"/>
        <end position="363"/>
    </location>
</feature>
<dbReference type="InterPro" id="IPR050879">
    <property type="entry name" value="Acyltransferase_3"/>
</dbReference>
<feature type="transmembrane region" description="Helical" evidence="1">
    <location>
        <begin position="249"/>
        <end position="268"/>
    </location>
</feature>
<keyword evidence="3" id="KW-0012">Acyltransferase</keyword>
<proteinExistence type="predicted"/>
<keyword evidence="1" id="KW-0812">Transmembrane</keyword>
<accession>A0A6P1C9N3</accession>
<dbReference type="InterPro" id="IPR002656">
    <property type="entry name" value="Acyl_transf_3_dom"/>
</dbReference>
<feature type="transmembrane region" description="Helical" evidence="1">
    <location>
        <begin position="222"/>
        <end position="243"/>
    </location>
</feature>
<feature type="transmembrane region" description="Helical" evidence="1">
    <location>
        <begin position="198"/>
        <end position="215"/>
    </location>
</feature>
<dbReference type="RefSeq" id="WP_135488108.1">
    <property type="nucleotide sequence ID" value="NZ_JAADZA010000014.1"/>
</dbReference>
<dbReference type="Pfam" id="PF01757">
    <property type="entry name" value="Acyl_transf_3"/>
    <property type="match status" value="1"/>
</dbReference>
<feature type="transmembrane region" description="Helical" evidence="1">
    <location>
        <begin position="169"/>
        <end position="192"/>
    </location>
</feature>
<feature type="domain" description="Acyltransferase 3" evidence="2">
    <location>
        <begin position="38"/>
        <end position="357"/>
    </location>
</feature>
<feature type="transmembrane region" description="Helical" evidence="1">
    <location>
        <begin position="115"/>
        <end position="134"/>
    </location>
</feature>
<gene>
    <name evidence="3" type="ORF">GXW80_14865</name>
</gene>
<evidence type="ECO:0000256" key="1">
    <source>
        <dbReference type="SAM" id="Phobius"/>
    </source>
</evidence>
<dbReference type="GO" id="GO:0016020">
    <property type="term" value="C:membrane"/>
    <property type="evidence" value="ECO:0007669"/>
    <property type="project" value="TreeGrafter"/>
</dbReference>
<dbReference type="PANTHER" id="PTHR23028:SF131">
    <property type="entry name" value="BLR2367 PROTEIN"/>
    <property type="match status" value="1"/>
</dbReference>
<feature type="transmembrane region" description="Helical" evidence="1">
    <location>
        <begin position="280"/>
        <end position="300"/>
    </location>
</feature>
<evidence type="ECO:0000313" key="4">
    <source>
        <dbReference type="Proteomes" id="UP000471190"/>
    </source>
</evidence>
<organism evidence="3 4">
    <name type="scientific">Rhizobium tropici</name>
    <dbReference type="NCBI Taxonomy" id="398"/>
    <lineage>
        <taxon>Bacteria</taxon>
        <taxon>Pseudomonadati</taxon>
        <taxon>Pseudomonadota</taxon>
        <taxon>Alphaproteobacteria</taxon>
        <taxon>Hyphomicrobiales</taxon>
        <taxon>Rhizobiaceae</taxon>
        <taxon>Rhizobium/Agrobacterium group</taxon>
        <taxon>Rhizobium</taxon>
    </lineage>
</organism>
<keyword evidence="1" id="KW-0472">Membrane</keyword>
<protein>
    <submittedName>
        <fullName evidence="3">Acyltransferase</fullName>
    </submittedName>
</protein>
<dbReference type="GO" id="GO:0016747">
    <property type="term" value="F:acyltransferase activity, transferring groups other than amino-acyl groups"/>
    <property type="evidence" value="ECO:0007669"/>
    <property type="project" value="InterPro"/>
</dbReference>
<keyword evidence="1" id="KW-1133">Transmembrane helix</keyword>
<feature type="transmembrane region" description="Helical" evidence="1">
    <location>
        <begin position="306"/>
        <end position="326"/>
    </location>
</feature>
<dbReference type="Proteomes" id="UP000471190">
    <property type="component" value="Unassembled WGS sequence"/>
</dbReference>
<dbReference type="EMBL" id="JAADZA010000014">
    <property type="protein sequence ID" value="NEV12273.1"/>
    <property type="molecule type" value="Genomic_DNA"/>
</dbReference>
<sequence length="400" mass="43423">MRDPRRYLPRFPVRFYRKILEDGDASRAASKSAHTLVNLQILRALAASSVVVAHALHETGMLAAATGRAVVDGSAWNLGFGVDIFFVLSGFIMTHTTASEFGKSGASLRFFLRRCARVIPLYWLLTSVMLLGALAAPSLLAVPIGSLSHLLASYFFIPSGRGVDEIRPVLALGWTLNYEMLFYVFFAAALLLPIRLGVLWLSVLMVGMALVGRLIDPQHVQIAFWTNPIILEFLFGVYVALIFRSGARIGGGWALGLAAIGLLGFVHVSTLWNDAALPQFLRSGVPAALFVLAAAIGPILPQRRPVLWGVALGDASYSLYLVHPFILRPLRAIWEKVIGAGLPLGLFVVFATLVAAMFAKALFRYVERPLTSRVQGLVLRSARSKQTAAAPLSRADTESA</sequence>
<evidence type="ECO:0000259" key="2">
    <source>
        <dbReference type="Pfam" id="PF01757"/>
    </source>
</evidence>
<keyword evidence="3" id="KW-0808">Transferase</keyword>